<gene>
    <name evidence="1" type="ORF">O181_091973</name>
</gene>
<keyword evidence="2" id="KW-1185">Reference proteome</keyword>
<dbReference type="PANTHER" id="PTHR28271">
    <property type="entry name" value="54S RIBOSOMAL PROTEIN L31, MITOCHONDRIAL"/>
    <property type="match status" value="1"/>
</dbReference>
<comment type="caution">
    <text evidence="1">The sequence shown here is derived from an EMBL/GenBank/DDBJ whole genome shotgun (WGS) entry which is preliminary data.</text>
</comment>
<evidence type="ECO:0000313" key="2">
    <source>
        <dbReference type="Proteomes" id="UP000765509"/>
    </source>
</evidence>
<dbReference type="AlphaFoldDB" id="A0A9Q3P7Z0"/>
<dbReference type="Pfam" id="PF09784">
    <property type="entry name" value="L31"/>
    <property type="match status" value="1"/>
</dbReference>
<name>A0A9Q3P7Z0_9BASI</name>
<reference evidence="1" key="1">
    <citation type="submission" date="2021-03" db="EMBL/GenBank/DDBJ databases">
        <title>Draft genome sequence of rust myrtle Austropuccinia psidii MF-1, a brazilian biotype.</title>
        <authorList>
            <person name="Quecine M.C."/>
            <person name="Pachon D.M.R."/>
            <person name="Bonatelli M.L."/>
            <person name="Correr F.H."/>
            <person name="Franceschini L.M."/>
            <person name="Leite T.F."/>
            <person name="Margarido G.R.A."/>
            <person name="Almeida C.A."/>
            <person name="Ferrarezi J.A."/>
            <person name="Labate C.A."/>
        </authorList>
    </citation>
    <scope>NUCLEOTIDE SEQUENCE</scope>
    <source>
        <strain evidence="1">MF-1</strain>
    </source>
</reference>
<dbReference type="Proteomes" id="UP000765509">
    <property type="component" value="Unassembled WGS sequence"/>
</dbReference>
<accession>A0A9Q3P7Z0</accession>
<protein>
    <recommendedName>
        <fullName evidence="3">54S ribosomal protein L31, mitochondrial</fullName>
    </recommendedName>
</protein>
<organism evidence="1 2">
    <name type="scientific">Austropuccinia psidii MF-1</name>
    <dbReference type="NCBI Taxonomy" id="1389203"/>
    <lineage>
        <taxon>Eukaryota</taxon>
        <taxon>Fungi</taxon>
        <taxon>Dikarya</taxon>
        <taxon>Basidiomycota</taxon>
        <taxon>Pucciniomycotina</taxon>
        <taxon>Pucciniomycetes</taxon>
        <taxon>Pucciniales</taxon>
        <taxon>Sphaerophragmiaceae</taxon>
        <taxon>Austropuccinia</taxon>
    </lineage>
</organism>
<dbReference type="InterPro" id="IPR016340">
    <property type="entry name" value="Ribosomal_mL60"/>
</dbReference>
<dbReference type="GO" id="GO:0005762">
    <property type="term" value="C:mitochondrial large ribosomal subunit"/>
    <property type="evidence" value="ECO:0007669"/>
    <property type="project" value="TreeGrafter"/>
</dbReference>
<dbReference type="GO" id="GO:0003735">
    <property type="term" value="F:structural constituent of ribosome"/>
    <property type="evidence" value="ECO:0007669"/>
    <property type="project" value="TreeGrafter"/>
</dbReference>
<proteinExistence type="predicted"/>
<evidence type="ECO:0008006" key="3">
    <source>
        <dbReference type="Google" id="ProtNLM"/>
    </source>
</evidence>
<sequence>MLVRGLLRWPSDQCSRSFKQPLRSLQSSFHSSAFCQGGRLNQLPWRMSSTRKANLRKRLREVDSVIQAIKESGVDCEALRKASQLPSEAEMPANDKYFVFSARSKGYRKGIHKVPHFTKTTHRVNPKGF</sequence>
<dbReference type="OrthoDB" id="2332379at2759"/>
<evidence type="ECO:0000313" key="1">
    <source>
        <dbReference type="EMBL" id="MBW0552258.1"/>
    </source>
</evidence>
<dbReference type="EMBL" id="AVOT02058353">
    <property type="protein sequence ID" value="MBW0552258.1"/>
    <property type="molecule type" value="Genomic_DNA"/>
</dbReference>
<dbReference type="PANTHER" id="PTHR28271:SF1">
    <property type="entry name" value="LARGE RIBOSOMAL SUBUNIT PROTEIN ML60"/>
    <property type="match status" value="1"/>
</dbReference>